<gene>
    <name evidence="1" type="ORF">MCHLO_03484</name>
</gene>
<proteinExistence type="predicted"/>
<dbReference type="Proteomes" id="UP000815677">
    <property type="component" value="Unassembled WGS sequence"/>
</dbReference>
<protein>
    <recommendedName>
        <fullName evidence="3">Fungal-type protein kinase domain-containing protein</fullName>
    </recommendedName>
</protein>
<accession>A0ABQ0L448</accession>
<evidence type="ECO:0000313" key="1">
    <source>
        <dbReference type="EMBL" id="GAT45935.1"/>
    </source>
</evidence>
<reference evidence="1" key="1">
    <citation type="submission" date="2014-09" db="EMBL/GenBank/DDBJ databases">
        <title>Genome sequence of the luminous mushroom Mycena chlorophos for searching fungal bioluminescence genes.</title>
        <authorList>
            <person name="Tanaka Y."/>
            <person name="Kasuga D."/>
            <person name="Oba Y."/>
            <person name="Hase S."/>
            <person name="Sato K."/>
            <person name="Oba Y."/>
            <person name="Sakakibara Y."/>
        </authorList>
    </citation>
    <scope>NUCLEOTIDE SEQUENCE</scope>
</reference>
<dbReference type="EMBL" id="DF841965">
    <property type="protein sequence ID" value="GAT45935.1"/>
    <property type="molecule type" value="Genomic_DNA"/>
</dbReference>
<keyword evidence="2" id="KW-1185">Reference proteome</keyword>
<organism evidence="1 2">
    <name type="scientific">Mycena chlorophos</name>
    <name type="common">Agaric fungus</name>
    <name type="synonym">Agaricus chlorophos</name>
    <dbReference type="NCBI Taxonomy" id="658473"/>
    <lineage>
        <taxon>Eukaryota</taxon>
        <taxon>Fungi</taxon>
        <taxon>Dikarya</taxon>
        <taxon>Basidiomycota</taxon>
        <taxon>Agaricomycotina</taxon>
        <taxon>Agaricomycetes</taxon>
        <taxon>Agaricomycetidae</taxon>
        <taxon>Agaricales</taxon>
        <taxon>Marasmiineae</taxon>
        <taxon>Mycenaceae</taxon>
        <taxon>Mycena</taxon>
    </lineage>
</organism>
<evidence type="ECO:0000313" key="2">
    <source>
        <dbReference type="Proteomes" id="UP000815677"/>
    </source>
</evidence>
<evidence type="ECO:0008006" key="3">
    <source>
        <dbReference type="Google" id="ProtNLM"/>
    </source>
</evidence>
<name>A0ABQ0L448_MYCCL</name>
<sequence length="504" mass="56330">MFVPEFLNSGHEISPEGTSYTQVCQHPPSPAKCKTYNFDLHPSESVYEQIVAGIRFKEVPQVNSGHDFVQQYIDPVINVFNKHIRKVEEDSEKPKWKYVYKQDNSPSAGAKIVHIFKKTDAKESLHCDVHLVPSGHICWARILHQPPESYICCASLMDFLRRPAMRTKAPYLLITDLIGIWMIKDINGEGFERAVHSFSHLAKNGSKSLRHALCIILSQAPRNEGYRAWIPYPWVKLCHGALNNPEESELEPGDAPLAAPASPTGIRDFDRYTLQRSIPDLELLENWKEQESMRLTGILVSGMSLAVDVNALERDATTWRCIQYLPPPTPLTSECSASVGRNPRPRSSSAEAILSAQKETNSSLSFQITNVVRHEPDTYSQICFGVLRASDGTTSSEVCLKLFIDALFPVDFDALYEEFDTKSAASRLGSLHCAVDLARQEEAAYHRLYEYQGTLVPHSYGFHGFTLEGSFTAFGALLEIIPGPSLSQLSPATWSEPAQKAFVS</sequence>